<dbReference type="eggNOG" id="ENOG502R7HS">
    <property type="taxonomic scope" value="Eukaryota"/>
</dbReference>
<dbReference type="Proteomes" id="UP000285060">
    <property type="component" value="Unassembled WGS sequence"/>
</dbReference>
<dbReference type="AlphaFoldDB" id="A0A024UL72"/>
<dbReference type="OrthoDB" id="10254482at2759"/>
<feature type="region of interest" description="Disordered" evidence="1">
    <location>
        <begin position="105"/>
        <end position="141"/>
    </location>
</feature>
<name>A0A024UL72_9STRA</name>
<feature type="compositionally biased region" description="Basic and acidic residues" evidence="1">
    <location>
        <begin position="105"/>
        <end position="115"/>
    </location>
</feature>
<protein>
    <submittedName>
        <fullName evidence="2">Uncharacterized protein</fullName>
    </submittedName>
</protein>
<accession>A0A024UL72</accession>
<evidence type="ECO:0000313" key="3">
    <source>
        <dbReference type="EMBL" id="RHY26235.1"/>
    </source>
</evidence>
<sequence length="226" mass="25846">MYRTRELNKNIAKSYLSVGDPYRDPHIIEGKSDRHKNKQFQTVPPKDTSDGGGYFEKKTYSSDPLQDGVMYLKTQPAADRKAGFGTKDASRRDEFMSHVRTEQYRETLAREEHISQKGIQRHPNDDDDGGGDSTFPAEKHQFPEGLKETKFLYDIGRTQATEFNQKSHRDTFYTLRTGNSQFRRNNGHFVLSSEAVGVGANKVQNNGTHARNACTKQFYDHSHLHT</sequence>
<evidence type="ECO:0000313" key="2">
    <source>
        <dbReference type="EMBL" id="ETW06895.1"/>
    </source>
</evidence>
<dbReference type="EMBL" id="KI913955">
    <property type="protein sequence ID" value="ETW06895.1"/>
    <property type="molecule type" value="Genomic_DNA"/>
</dbReference>
<gene>
    <name evidence="3" type="ORF">DYB32_007795</name>
    <name evidence="2" type="ORF">H310_03017</name>
</gene>
<keyword evidence="4" id="KW-1185">Reference proteome</keyword>
<reference evidence="2" key="1">
    <citation type="submission" date="2013-12" db="EMBL/GenBank/DDBJ databases">
        <title>The Genome Sequence of Aphanomyces invadans NJM9701.</title>
        <authorList>
            <consortium name="The Broad Institute Genomics Platform"/>
            <person name="Russ C."/>
            <person name="Tyler B."/>
            <person name="van West P."/>
            <person name="Dieguez-Uribeondo J."/>
            <person name="Young S.K."/>
            <person name="Zeng Q."/>
            <person name="Gargeya S."/>
            <person name="Fitzgerald M."/>
            <person name="Abouelleil A."/>
            <person name="Alvarado L."/>
            <person name="Chapman S.B."/>
            <person name="Gainer-Dewar J."/>
            <person name="Goldberg J."/>
            <person name="Griggs A."/>
            <person name="Gujja S."/>
            <person name="Hansen M."/>
            <person name="Howarth C."/>
            <person name="Imamovic A."/>
            <person name="Ireland A."/>
            <person name="Larimer J."/>
            <person name="McCowan C."/>
            <person name="Murphy C."/>
            <person name="Pearson M."/>
            <person name="Poon T.W."/>
            <person name="Priest M."/>
            <person name="Roberts A."/>
            <person name="Saif S."/>
            <person name="Shea T."/>
            <person name="Sykes S."/>
            <person name="Wortman J."/>
            <person name="Nusbaum C."/>
            <person name="Birren B."/>
        </authorList>
    </citation>
    <scope>NUCLEOTIDE SEQUENCE [LARGE SCALE GENOMIC DNA]</scope>
    <source>
        <strain evidence="2">NJM9701</strain>
    </source>
</reference>
<dbReference type="GeneID" id="20080067"/>
<evidence type="ECO:0000313" key="4">
    <source>
        <dbReference type="Proteomes" id="UP000285060"/>
    </source>
</evidence>
<organism evidence="2">
    <name type="scientific">Aphanomyces invadans</name>
    <dbReference type="NCBI Taxonomy" id="157072"/>
    <lineage>
        <taxon>Eukaryota</taxon>
        <taxon>Sar</taxon>
        <taxon>Stramenopiles</taxon>
        <taxon>Oomycota</taxon>
        <taxon>Saprolegniomycetes</taxon>
        <taxon>Saprolegniales</taxon>
        <taxon>Verrucalvaceae</taxon>
        <taxon>Aphanomyces</taxon>
    </lineage>
</organism>
<reference evidence="3 4" key="2">
    <citation type="submission" date="2018-08" db="EMBL/GenBank/DDBJ databases">
        <title>Aphanomyces genome sequencing and annotation.</title>
        <authorList>
            <person name="Minardi D."/>
            <person name="Oidtmann B."/>
            <person name="Van Der Giezen M."/>
            <person name="Studholme D.J."/>
        </authorList>
    </citation>
    <scope>NUCLEOTIDE SEQUENCE [LARGE SCALE GENOMIC DNA]</scope>
    <source>
        <strain evidence="3 4">NJM0002</strain>
    </source>
</reference>
<dbReference type="RefSeq" id="XP_008864970.1">
    <property type="nucleotide sequence ID" value="XM_008866748.1"/>
</dbReference>
<dbReference type="EMBL" id="QUSY01001054">
    <property type="protein sequence ID" value="RHY26235.1"/>
    <property type="molecule type" value="Genomic_DNA"/>
</dbReference>
<feature type="region of interest" description="Disordered" evidence="1">
    <location>
        <begin position="27"/>
        <end position="61"/>
    </location>
</feature>
<evidence type="ECO:0000256" key="1">
    <source>
        <dbReference type="SAM" id="MobiDB-lite"/>
    </source>
</evidence>
<proteinExistence type="predicted"/>
<dbReference type="VEuPathDB" id="FungiDB:H310_03017"/>